<evidence type="ECO:0000256" key="1">
    <source>
        <dbReference type="SAM" id="Phobius"/>
    </source>
</evidence>
<gene>
    <name evidence="2" type="ORF">SDC9_171003</name>
</gene>
<accession>A0A645G9N2</accession>
<sequence length="97" mass="11266">MMTYIVPLLTTDTLSSEIVLINIFLFVLIGYMYIRLNLIYLNPLWSVFGYIMYKTDTDMIIITDVPYNSIKMLNNSMVKGTILAGNIYLIQKRDNDI</sequence>
<protein>
    <submittedName>
        <fullName evidence="2">Uncharacterized protein</fullName>
    </submittedName>
</protein>
<evidence type="ECO:0000313" key="2">
    <source>
        <dbReference type="EMBL" id="MPN23611.1"/>
    </source>
</evidence>
<keyword evidence="1" id="KW-0812">Transmembrane</keyword>
<dbReference type="AlphaFoldDB" id="A0A645G9N2"/>
<keyword evidence="1" id="KW-1133">Transmembrane helix</keyword>
<proteinExistence type="predicted"/>
<comment type="caution">
    <text evidence="2">The sequence shown here is derived from an EMBL/GenBank/DDBJ whole genome shotgun (WGS) entry which is preliminary data.</text>
</comment>
<keyword evidence="1" id="KW-0472">Membrane</keyword>
<feature type="transmembrane region" description="Helical" evidence="1">
    <location>
        <begin position="14"/>
        <end position="34"/>
    </location>
</feature>
<reference evidence="2" key="1">
    <citation type="submission" date="2019-08" db="EMBL/GenBank/DDBJ databases">
        <authorList>
            <person name="Kucharzyk K."/>
            <person name="Murdoch R.W."/>
            <person name="Higgins S."/>
            <person name="Loffler F."/>
        </authorList>
    </citation>
    <scope>NUCLEOTIDE SEQUENCE</scope>
</reference>
<name>A0A645G9N2_9ZZZZ</name>
<organism evidence="2">
    <name type="scientific">bioreactor metagenome</name>
    <dbReference type="NCBI Taxonomy" id="1076179"/>
    <lineage>
        <taxon>unclassified sequences</taxon>
        <taxon>metagenomes</taxon>
        <taxon>ecological metagenomes</taxon>
    </lineage>
</organism>
<dbReference type="EMBL" id="VSSQ01072172">
    <property type="protein sequence ID" value="MPN23611.1"/>
    <property type="molecule type" value="Genomic_DNA"/>
</dbReference>